<name>A0AAV6G1D0_9TELE</name>
<evidence type="ECO:0000256" key="9">
    <source>
        <dbReference type="ARBA" id="ARBA00022824"/>
    </source>
</evidence>
<feature type="transmembrane region" description="Helical" evidence="17">
    <location>
        <begin position="12"/>
        <end position="37"/>
    </location>
</feature>
<comment type="catalytic activity">
    <reaction evidence="16">
        <text>RX + glutathione = an S-substituted glutathione + a halide anion + H(+)</text>
        <dbReference type="Rhea" id="RHEA:16437"/>
        <dbReference type="ChEBI" id="CHEBI:15378"/>
        <dbReference type="ChEBI" id="CHEBI:16042"/>
        <dbReference type="ChEBI" id="CHEBI:17792"/>
        <dbReference type="ChEBI" id="CHEBI:57925"/>
        <dbReference type="ChEBI" id="CHEBI:90779"/>
        <dbReference type="EC" id="2.5.1.18"/>
    </reaction>
    <physiologicalReaction direction="left-to-right" evidence="16">
        <dbReference type="Rhea" id="RHEA:16438"/>
    </physiologicalReaction>
</comment>
<comment type="function">
    <text evidence="1">Conjugation of reduced glutathione to a wide number of exogenous and endogenous hydrophobic electrophiles.</text>
</comment>
<evidence type="ECO:0000313" key="19">
    <source>
        <dbReference type="Proteomes" id="UP000823561"/>
    </source>
</evidence>
<gene>
    <name evidence="18" type="ORF">AALO_G00219770</name>
</gene>
<sequence>MSEVVHMIDSEVFLAFSTYATIVTLKMMLMSPLTSYFRLTRKAFANMEDTTLDLSKEDKKKMVKVDPDVERVRRCHQNDLENVIPFLVVGLLYALTGPALSSAAALPGVRGLALLSLRGLSGSLAPAQ</sequence>
<accession>A0AAV6G1D0</accession>
<keyword evidence="11" id="KW-0007">Acetylation</keyword>
<evidence type="ECO:0000256" key="8">
    <source>
        <dbReference type="ARBA" id="ARBA00022787"/>
    </source>
</evidence>
<proteinExistence type="inferred from homology"/>
<evidence type="ECO:0000256" key="7">
    <source>
        <dbReference type="ARBA" id="ARBA00022692"/>
    </source>
</evidence>
<dbReference type="Proteomes" id="UP000823561">
    <property type="component" value="Chromosome 17"/>
</dbReference>
<dbReference type="GO" id="GO:0005741">
    <property type="term" value="C:mitochondrial outer membrane"/>
    <property type="evidence" value="ECO:0007669"/>
    <property type="project" value="UniProtKB-SubCell"/>
</dbReference>
<comment type="subcellular location">
    <subcellularLocation>
        <location evidence="3">Endoplasmic reticulum membrane</location>
        <topology evidence="3">Multi-pass membrane protein</topology>
    </subcellularLocation>
    <subcellularLocation>
        <location evidence="2">Mitochondrion outer membrane</location>
    </subcellularLocation>
</comment>
<dbReference type="EMBL" id="JADWDJ010000017">
    <property type="protein sequence ID" value="KAG5267260.1"/>
    <property type="molecule type" value="Genomic_DNA"/>
</dbReference>
<keyword evidence="9" id="KW-0256">Endoplasmic reticulum</keyword>
<evidence type="ECO:0000256" key="10">
    <source>
        <dbReference type="ARBA" id="ARBA00022989"/>
    </source>
</evidence>
<dbReference type="InterPro" id="IPR040162">
    <property type="entry name" value="MGST1-like"/>
</dbReference>
<keyword evidence="12" id="KW-0496">Mitochondrion</keyword>
<evidence type="ECO:0000256" key="15">
    <source>
        <dbReference type="ARBA" id="ARBA00039397"/>
    </source>
</evidence>
<dbReference type="InterPro" id="IPR001129">
    <property type="entry name" value="Membr-assoc_MAPEG"/>
</dbReference>
<evidence type="ECO:0000256" key="17">
    <source>
        <dbReference type="SAM" id="Phobius"/>
    </source>
</evidence>
<evidence type="ECO:0000256" key="16">
    <source>
        <dbReference type="ARBA" id="ARBA00049385"/>
    </source>
</evidence>
<evidence type="ECO:0000256" key="1">
    <source>
        <dbReference type="ARBA" id="ARBA00003701"/>
    </source>
</evidence>
<dbReference type="PANTHER" id="PTHR10689:SF6">
    <property type="entry name" value="MICROSOMAL GLUTATHIONE S-TRANSFERASE 1"/>
    <property type="match status" value="1"/>
</dbReference>
<dbReference type="InterPro" id="IPR023352">
    <property type="entry name" value="MAPEG-like_dom_sf"/>
</dbReference>
<dbReference type="GO" id="GO:0005789">
    <property type="term" value="C:endoplasmic reticulum membrane"/>
    <property type="evidence" value="ECO:0007669"/>
    <property type="project" value="UniProtKB-SubCell"/>
</dbReference>
<dbReference type="Pfam" id="PF01124">
    <property type="entry name" value="MAPEG"/>
    <property type="match status" value="1"/>
</dbReference>
<organism evidence="18 19">
    <name type="scientific">Alosa alosa</name>
    <name type="common">allis shad</name>
    <dbReference type="NCBI Taxonomy" id="278164"/>
    <lineage>
        <taxon>Eukaryota</taxon>
        <taxon>Metazoa</taxon>
        <taxon>Chordata</taxon>
        <taxon>Craniata</taxon>
        <taxon>Vertebrata</taxon>
        <taxon>Euteleostomi</taxon>
        <taxon>Actinopterygii</taxon>
        <taxon>Neopterygii</taxon>
        <taxon>Teleostei</taxon>
        <taxon>Clupei</taxon>
        <taxon>Clupeiformes</taxon>
        <taxon>Clupeoidei</taxon>
        <taxon>Clupeidae</taxon>
        <taxon>Alosa</taxon>
    </lineage>
</organism>
<comment type="subunit">
    <text evidence="14">Homotrimer; The trimer binds only one molecule of glutathione.</text>
</comment>
<evidence type="ECO:0000256" key="13">
    <source>
        <dbReference type="ARBA" id="ARBA00023136"/>
    </source>
</evidence>
<reference evidence="18 19" key="1">
    <citation type="submission" date="2020-10" db="EMBL/GenBank/DDBJ databases">
        <title>Chromosome-scale genome assembly of the Allis shad, Alosa alosa.</title>
        <authorList>
            <person name="Margot Z."/>
            <person name="Christophe K."/>
            <person name="Cabau C."/>
            <person name="Louis A."/>
            <person name="Berthelot C."/>
            <person name="Parey E."/>
            <person name="Roest Crollius H."/>
            <person name="Montfort J."/>
            <person name="Robinson-Rechavi M."/>
            <person name="Bucao C."/>
            <person name="Bouchez O."/>
            <person name="Gislard M."/>
            <person name="Lluch J."/>
            <person name="Milhes M."/>
            <person name="Lampietro C."/>
            <person name="Lopez Roques C."/>
            <person name="Donnadieu C."/>
            <person name="Braasch I."/>
            <person name="Desvignes T."/>
            <person name="Postlethwait J."/>
            <person name="Bobe J."/>
            <person name="Guiguen Y."/>
        </authorList>
    </citation>
    <scope>NUCLEOTIDE SEQUENCE [LARGE SCALE GENOMIC DNA]</scope>
    <source>
        <strain evidence="18">M-15738</strain>
        <tissue evidence="18">Blood</tissue>
    </source>
</reference>
<evidence type="ECO:0000256" key="11">
    <source>
        <dbReference type="ARBA" id="ARBA00022990"/>
    </source>
</evidence>
<dbReference type="PANTHER" id="PTHR10689">
    <property type="entry name" value="MICROSOMAL GLUTATHIONE S-TRANSFERASE 1"/>
    <property type="match status" value="1"/>
</dbReference>
<keyword evidence="19" id="KW-1185">Reference proteome</keyword>
<evidence type="ECO:0000256" key="6">
    <source>
        <dbReference type="ARBA" id="ARBA00022679"/>
    </source>
</evidence>
<dbReference type="SUPFAM" id="SSF161084">
    <property type="entry name" value="MAPEG domain-like"/>
    <property type="match status" value="1"/>
</dbReference>
<evidence type="ECO:0000256" key="14">
    <source>
        <dbReference type="ARBA" id="ARBA00038540"/>
    </source>
</evidence>
<dbReference type="EC" id="2.5.1.18" evidence="5"/>
<evidence type="ECO:0000256" key="3">
    <source>
        <dbReference type="ARBA" id="ARBA00004477"/>
    </source>
</evidence>
<dbReference type="AlphaFoldDB" id="A0AAV6G1D0"/>
<evidence type="ECO:0000256" key="12">
    <source>
        <dbReference type="ARBA" id="ARBA00023128"/>
    </source>
</evidence>
<comment type="caution">
    <text evidence="18">The sequence shown here is derived from an EMBL/GenBank/DDBJ whole genome shotgun (WGS) entry which is preliminary data.</text>
</comment>
<dbReference type="GO" id="GO:0004364">
    <property type="term" value="F:glutathione transferase activity"/>
    <property type="evidence" value="ECO:0007669"/>
    <property type="project" value="UniProtKB-EC"/>
</dbReference>
<keyword evidence="10 17" id="KW-1133">Transmembrane helix</keyword>
<dbReference type="Gene3D" id="1.20.120.550">
    <property type="entry name" value="Membrane associated eicosanoid/glutathione metabolism-like domain"/>
    <property type="match status" value="1"/>
</dbReference>
<evidence type="ECO:0000256" key="4">
    <source>
        <dbReference type="ARBA" id="ARBA00010459"/>
    </source>
</evidence>
<protein>
    <recommendedName>
        <fullName evidence="15">Microsomal glutathione S-transferase 1</fullName>
        <ecNumber evidence="5">2.5.1.18</ecNumber>
    </recommendedName>
</protein>
<evidence type="ECO:0000256" key="2">
    <source>
        <dbReference type="ARBA" id="ARBA00004294"/>
    </source>
</evidence>
<evidence type="ECO:0000256" key="5">
    <source>
        <dbReference type="ARBA" id="ARBA00012452"/>
    </source>
</evidence>
<keyword evidence="8" id="KW-1000">Mitochondrion outer membrane</keyword>
<feature type="transmembrane region" description="Helical" evidence="17">
    <location>
        <begin position="83"/>
        <end position="106"/>
    </location>
</feature>
<evidence type="ECO:0000313" key="18">
    <source>
        <dbReference type="EMBL" id="KAG5267260.1"/>
    </source>
</evidence>
<comment type="similarity">
    <text evidence="4">Belongs to the MAPEG family.</text>
</comment>
<keyword evidence="7 17" id="KW-0812">Transmembrane</keyword>
<keyword evidence="13 17" id="KW-0472">Membrane</keyword>
<keyword evidence="6" id="KW-0808">Transferase</keyword>